<evidence type="ECO:0000256" key="2">
    <source>
        <dbReference type="ARBA" id="ARBA00022475"/>
    </source>
</evidence>
<reference evidence="8 9" key="1">
    <citation type="submission" date="2020-05" db="EMBL/GenBank/DDBJ databases">
        <title>Draft genome of xy-202 and genomic insight in genome of the genus Peptostreptococcus.</title>
        <authorList>
            <person name="Zhang Z."/>
        </authorList>
    </citation>
    <scope>NUCLEOTIDE SEQUENCE [LARGE SCALE GENOMIC DNA]</scope>
    <source>
        <strain evidence="8 9">DSM 27025</strain>
    </source>
</reference>
<keyword evidence="3 7" id="KW-0808">Transferase</keyword>
<comment type="catalytic activity">
    <reaction evidence="7">
        <text>L-cysteinyl-[prolipoprotein] + a 1,2-diacyl-sn-glycero-3-phospho-(1'-sn-glycerol) = an S-1,2-diacyl-sn-glyceryl-L-cysteinyl-[prolipoprotein] + sn-glycerol 1-phosphate + H(+)</text>
        <dbReference type="Rhea" id="RHEA:56712"/>
        <dbReference type="Rhea" id="RHEA-COMP:14679"/>
        <dbReference type="Rhea" id="RHEA-COMP:14680"/>
        <dbReference type="ChEBI" id="CHEBI:15378"/>
        <dbReference type="ChEBI" id="CHEBI:29950"/>
        <dbReference type="ChEBI" id="CHEBI:57685"/>
        <dbReference type="ChEBI" id="CHEBI:64716"/>
        <dbReference type="ChEBI" id="CHEBI:140658"/>
        <dbReference type="EC" id="2.5.1.145"/>
    </reaction>
</comment>
<dbReference type="EMBL" id="JABGBW010000002">
    <property type="protein sequence ID" value="MBC2575899.1"/>
    <property type="molecule type" value="Genomic_DNA"/>
</dbReference>
<dbReference type="HAMAP" id="MF_01147">
    <property type="entry name" value="Lgt"/>
    <property type="match status" value="1"/>
</dbReference>
<dbReference type="PROSITE" id="PS01311">
    <property type="entry name" value="LGT"/>
    <property type="match status" value="1"/>
</dbReference>
<dbReference type="PANTHER" id="PTHR30589:SF0">
    <property type="entry name" value="PHOSPHATIDYLGLYCEROL--PROLIPOPROTEIN DIACYLGLYCERYL TRANSFERASE"/>
    <property type="match status" value="1"/>
</dbReference>
<evidence type="ECO:0000256" key="4">
    <source>
        <dbReference type="ARBA" id="ARBA00022692"/>
    </source>
</evidence>
<evidence type="ECO:0000256" key="3">
    <source>
        <dbReference type="ARBA" id="ARBA00022679"/>
    </source>
</evidence>
<proteinExistence type="inferred from homology"/>
<dbReference type="Proteomes" id="UP000713904">
    <property type="component" value="Unassembled WGS sequence"/>
</dbReference>
<feature type="binding site" evidence="7">
    <location>
        <position position="130"/>
    </location>
    <ligand>
        <name>a 1,2-diacyl-sn-glycero-3-phospho-(1'-sn-glycerol)</name>
        <dbReference type="ChEBI" id="CHEBI:64716"/>
    </ligand>
</feature>
<dbReference type="GO" id="GO:0016757">
    <property type="term" value="F:glycosyltransferase activity"/>
    <property type="evidence" value="ECO:0007669"/>
    <property type="project" value="UniProtKB-KW"/>
</dbReference>
<evidence type="ECO:0000313" key="8">
    <source>
        <dbReference type="EMBL" id="MBC2575899.1"/>
    </source>
</evidence>
<organism evidence="8 9">
    <name type="scientific">Peptostreptococcus canis</name>
    <dbReference type="NCBI Taxonomy" id="1159213"/>
    <lineage>
        <taxon>Bacteria</taxon>
        <taxon>Bacillati</taxon>
        <taxon>Bacillota</taxon>
        <taxon>Clostridia</taxon>
        <taxon>Peptostreptococcales</taxon>
        <taxon>Peptostreptococcaceae</taxon>
        <taxon>Peptostreptococcus</taxon>
    </lineage>
</organism>
<sequence length="245" mass="27353">MDRVAFSILGIDVMWYGILIATGMILAVFIAIREAGRVGYNDNDVVDLSLFLLPLGIIGARIHYVIFSWDYYSKNPAEILNIRGGGLAIHGGIIAGIVTVLIYTKIKKFDFYKFADVVILGVPLAQAIGRWGNFINKEAHGGPTNLPWGILIDGQKVHPTFLYESLWNVIVFGILFFRRKNKKYEGQLLVDYVILYSIGRFFVEGLRTDSLMIGPLRIAQLLSFIGVILGFILSGILRKRSKNGV</sequence>
<comment type="similarity">
    <text evidence="1 7">Belongs to the Lgt family.</text>
</comment>
<name>A0ABR6TKG5_9FIRM</name>
<feature type="transmembrane region" description="Helical" evidence="7">
    <location>
        <begin position="87"/>
        <end position="104"/>
    </location>
</feature>
<keyword evidence="5 7" id="KW-1133">Transmembrane helix</keyword>
<keyword evidence="9" id="KW-1185">Reference proteome</keyword>
<keyword evidence="8" id="KW-0328">Glycosyltransferase</keyword>
<feature type="transmembrane region" description="Helical" evidence="7">
    <location>
        <begin position="45"/>
        <end position="67"/>
    </location>
</feature>
<gene>
    <name evidence="7" type="primary">lgt</name>
    <name evidence="8" type="ORF">HLB29_04285</name>
</gene>
<evidence type="ECO:0000256" key="6">
    <source>
        <dbReference type="ARBA" id="ARBA00023136"/>
    </source>
</evidence>
<evidence type="ECO:0000256" key="7">
    <source>
        <dbReference type="HAMAP-Rule" id="MF_01147"/>
    </source>
</evidence>
<keyword evidence="4 7" id="KW-0812">Transmembrane</keyword>
<evidence type="ECO:0000313" key="9">
    <source>
        <dbReference type="Proteomes" id="UP000713904"/>
    </source>
</evidence>
<evidence type="ECO:0000256" key="5">
    <source>
        <dbReference type="ARBA" id="ARBA00022989"/>
    </source>
</evidence>
<evidence type="ECO:0000256" key="1">
    <source>
        <dbReference type="ARBA" id="ARBA00007150"/>
    </source>
</evidence>
<dbReference type="Pfam" id="PF01790">
    <property type="entry name" value="LGT"/>
    <property type="match status" value="1"/>
</dbReference>
<dbReference type="RefSeq" id="WP_185623918.1">
    <property type="nucleotide sequence ID" value="NZ_JABGBW010000002.1"/>
</dbReference>
<keyword evidence="6 7" id="KW-0472">Membrane</keyword>
<comment type="function">
    <text evidence="7">Catalyzes the transfer of the diacylglyceryl group from phosphatidylglycerol to the sulfhydryl group of the N-terminal cysteine of a prolipoprotein, the first step in the formation of mature lipoproteins.</text>
</comment>
<dbReference type="NCBIfam" id="TIGR00544">
    <property type="entry name" value="lgt"/>
    <property type="match status" value="1"/>
</dbReference>
<feature type="transmembrane region" description="Helical" evidence="7">
    <location>
        <begin position="189"/>
        <end position="206"/>
    </location>
</feature>
<dbReference type="EC" id="2.5.1.145" evidence="7"/>
<feature type="transmembrane region" description="Helical" evidence="7">
    <location>
        <begin position="13"/>
        <end position="33"/>
    </location>
</feature>
<dbReference type="PANTHER" id="PTHR30589">
    <property type="entry name" value="PROLIPOPROTEIN DIACYLGLYCERYL TRANSFERASE"/>
    <property type="match status" value="1"/>
</dbReference>
<comment type="pathway">
    <text evidence="7">Protein modification; lipoprotein biosynthesis (diacylglyceryl transfer).</text>
</comment>
<dbReference type="InterPro" id="IPR001640">
    <property type="entry name" value="Lgt"/>
</dbReference>
<feature type="transmembrane region" description="Helical" evidence="7">
    <location>
        <begin position="218"/>
        <end position="237"/>
    </location>
</feature>
<accession>A0ABR6TKG5</accession>
<keyword evidence="2 7" id="KW-1003">Cell membrane</keyword>
<comment type="caution">
    <text evidence="8">The sequence shown here is derived from an EMBL/GenBank/DDBJ whole genome shotgun (WGS) entry which is preliminary data.</text>
</comment>
<protein>
    <recommendedName>
        <fullName evidence="7">Phosphatidylglycerol--prolipoprotein diacylglyceryl transferase</fullName>
        <ecNumber evidence="7">2.5.1.145</ecNumber>
    </recommendedName>
</protein>
<comment type="subcellular location">
    <subcellularLocation>
        <location evidence="7">Cell membrane</location>
        <topology evidence="7">Multi-pass membrane protein</topology>
    </subcellularLocation>
</comment>